<feature type="domain" description="TLDc" evidence="6">
    <location>
        <begin position="1290"/>
        <end position="1450"/>
    </location>
</feature>
<dbReference type="SMART" id="SM00257">
    <property type="entry name" value="LysM"/>
    <property type="match status" value="1"/>
</dbReference>
<name>A0A8J4PL57_9MYCE</name>
<dbReference type="GO" id="GO:0005774">
    <property type="term" value="C:vacuolar membrane"/>
    <property type="evidence" value="ECO:0007669"/>
    <property type="project" value="TreeGrafter"/>
</dbReference>
<feature type="compositionally biased region" description="Low complexity" evidence="4">
    <location>
        <begin position="609"/>
        <end position="627"/>
    </location>
</feature>
<dbReference type="Proteomes" id="UP000695562">
    <property type="component" value="Unassembled WGS sequence"/>
</dbReference>
<keyword evidence="2" id="KW-0677">Repeat</keyword>
<dbReference type="Gene3D" id="2.130.10.10">
    <property type="entry name" value="YVTN repeat-like/Quinoprotein amine dehydrogenase"/>
    <property type="match status" value="2"/>
</dbReference>
<comment type="caution">
    <text evidence="7">The sequence shown here is derived from an EMBL/GenBank/DDBJ whole genome shotgun (WGS) entry which is preliminary data.</text>
</comment>
<dbReference type="Pfam" id="PF00400">
    <property type="entry name" value="WD40"/>
    <property type="match status" value="2"/>
</dbReference>
<evidence type="ECO:0000256" key="1">
    <source>
        <dbReference type="ARBA" id="ARBA00022574"/>
    </source>
</evidence>
<feature type="compositionally biased region" description="Low complexity" evidence="4">
    <location>
        <begin position="387"/>
        <end position="446"/>
    </location>
</feature>
<dbReference type="SUPFAM" id="SSF54106">
    <property type="entry name" value="LysM domain"/>
    <property type="match status" value="1"/>
</dbReference>
<accession>A0A8J4PL57</accession>
<dbReference type="InterPro" id="IPR019775">
    <property type="entry name" value="WD40_repeat_CS"/>
</dbReference>
<dbReference type="InterPro" id="IPR036779">
    <property type="entry name" value="LysM_dom_sf"/>
</dbReference>
<dbReference type="OrthoDB" id="26679at2759"/>
<evidence type="ECO:0000259" key="5">
    <source>
        <dbReference type="PROSITE" id="PS51782"/>
    </source>
</evidence>
<dbReference type="PANTHER" id="PTHR46170:SF1">
    <property type="entry name" value="GATOR COMPLEX PROTEIN WDR59"/>
    <property type="match status" value="1"/>
</dbReference>
<feature type="region of interest" description="Disordered" evidence="4">
    <location>
        <begin position="1"/>
        <end position="40"/>
    </location>
</feature>
<feature type="repeat" description="WD" evidence="3">
    <location>
        <begin position="249"/>
        <end position="284"/>
    </location>
</feature>
<dbReference type="CDD" id="cd00118">
    <property type="entry name" value="LysM"/>
    <property type="match status" value="1"/>
</dbReference>
<dbReference type="PROSITE" id="PS51886">
    <property type="entry name" value="TLDC"/>
    <property type="match status" value="1"/>
</dbReference>
<protein>
    <recommendedName>
        <fullName evidence="9">WD40 repeat-containing protein</fullName>
    </recommendedName>
</protein>
<dbReference type="Pfam" id="PF01476">
    <property type="entry name" value="LysM"/>
    <property type="match status" value="1"/>
</dbReference>
<dbReference type="InterPro" id="IPR015943">
    <property type="entry name" value="WD40/YVTN_repeat-like_dom_sf"/>
</dbReference>
<dbReference type="GO" id="GO:1904263">
    <property type="term" value="P:positive regulation of TORC1 signaling"/>
    <property type="evidence" value="ECO:0007669"/>
    <property type="project" value="TreeGrafter"/>
</dbReference>
<dbReference type="PROSITE" id="PS51782">
    <property type="entry name" value="LYSM"/>
    <property type="match status" value="1"/>
</dbReference>
<gene>
    <name evidence="7" type="ORF">CYY_009807</name>
</gene>
<sequence length="1450" mass="161187">MEVFDPPSTPAAAAAPTTPTNNNNSMNNQQQQQQQQQQHNYYHCARVKQYQPAHMINITVNRKNKYKFHTVAADCTGVNVAVSSDKALWLYNINDMIQTNDDDQYSTRVNHKITSTKNISSDLLVWSPNRENSHLLMSTCPTDQTLYLWDLKEGKSLMQYQKSHSRHLTSLSWNKVDSNIVCSASLDSFIKLWDIRNGKKDAMIDSIQLKSNLSQICWNPLSSTMLASSNAGEINIWDIRKFGYPLTSFTAHIGSISSIDWSLEEKNKILTCGSDKLVKVWDISPPNKNLKVYQTGSSCIKAKFVPNSKSVASISQKGYNEVCFWSGDNRSETSLSLEGHKNQLISFDFTIINNENTGQDSYHVVSIGKDEYLNVWKLNDDMFDKLNNNGNSSGSNNQLSNSNNSSSDTSELDSSGDNNVSEIIPNSPIIISSNNNNNSNNSNNNNDTPRLFVPVDLQQELGKVKLDRFKYLTLEKVSYSERICMVSVDSRVFVVIILFPSLYPSAPPSFDIVFGDSSSEITAFQVKLKKGLDKLSHELLKTKKPFLLQILQYLSDYYSQNNSAEFLRTLTRVDDTLVQKKIPKSVANQPSKRHSITPTSPNVLNMLINNSGSSGGSSNNSPTMNGNVAEWDPLTSSAYSSSSSMSTTNSGFSLQSSPSVTSTPTPPPAINIITSPLSGSTTRNRSYSASSNLNQGGEARSRSISFGGGHSIAPLPPNISSISSNQALLFEMYVVKPTDTLAGIALQYSMPRDVLVQANRLHSDKLMPGTILWVYKKKNILDQLTSPSLQPLDGSSSVGSVNMSSSFNPSSLSNLTNTTPSSSLTDFATLSISESNDNLSNIDSSMGSLPLSPTSSWIPPTSPTPYGSLNPSFIENIQTMNQIKANSLLQQMRAKVKTTSPTVNINSLFKPLKEEVEMAFQKSQDGAAHAHMSASLSSANLTGAPTTTTTATNSYTASWNSLNTNRKFTQIPKESIVKENLVCFTKDKKVYGTLTLTPYQMFFQSIHSSTNSKPTVLFADYSQIVSCKYFPNKTEWIAHLSKDWNKEIKYVDQKNSKVSKEDQDRYNKFIQSEISKLNEMEDESTTIKDFDPTYNDQDKKVLVFPCIYVLLQMDKFIQTLFFRGFQVDSVHHCFSYLKKLIVDSKLASPPTTSPAMTGANSAGNSIGIIPTYQPSSLDVVKEDSSNDIAQVSTSIPIQIPRSIGLGNSSLFGDSIVLGDDYKRTSDSSSSAKPTATSTQPINTSTTSNMFRIPSYNNIKSLSASSGSFDEYVHSPKLLKDQIRYHHQQEIIMNPEIFKKLRHYLPIRTQGSDIELVYNSTNDGVSFTTFYRRMSQVDQSILLIKDNKGYIFGAFLSEQVKPKKDVFYGNGETFLFKLYPEFAVYKWTKENDLFIYSSHDYISIGGGSMFGLWMNNDFLNGYSGPCETFNNSTLSFENDFRPIIVECWGIK</sequence>
<evidence type="ECO:0000256" key="3">
    <source>
        <dbReference type="PROSITE-ProRule" id="PRU00221"/>
    </source>
</evidence>
<feature type="compositionally biased region" description="Low complexity" evidence="4">
    <location>
        <begin position="635"/>
        <end position="663"/>
    </location>
</feature>
<dbReference type="InterPro" id="IPR018392">
    <property type="entry name" value="LysM"/>
</dbReference>
<evidence type="ECO:0000256" key="2">
    <source>
        <dbReference type="ARBA" id="ARBA00022737"/>
    </source>
</evidence>
<dbReference type="SMART" id="SM00320">
    <property type="entry name" value="WD40"/>
    <property type="match status" value="6"/>
</dbReference>
<keyword evidence="1 3" id="KW-0853">WD repeat</keyword>
<dbReference type="InterPro" id="IPR036322">
    <property type="entry name" value="WD40_repeat_dom_sf"/>
</dbReference>
<dbReference type="InterPro" id="IPR006571">
    <property type="entry name" value="TLDc_dom"/>
</dbReference>
<dbReference type="EMBL" id="AJWJ01000814">
    <property type="protein sequence ID" value="KAF2068870.1"/>
    <property type="molecule type" value="Genomic_DNA"/>
</dbReference>
<evidence type="ECO:0000313" key="7">
    <source>
        <dbReference type="EMBL" id="KAF2068870.1"/>
    </source>
</evidence>
<dbReference type="GO" id="GO:0035859">
    <property type="term" value="C:Seh1-associated complex"/>
    <property type="evidence" value="ECO:0007669"/>
    <property type="project" value="TreeGrafter"/>
</dbReference>
<feature type="region of interest" description="Disordered" evidence="4">
    <location>
        <begin position="1222"/>
        <end position="1245"/>
    </location>
</feature>
<feature type="compositionally biased region" description="Polar residues" evidence="4">
    <location>
        <begin position="586"/>
        <end position="603"/>
    </location>
</feature>
<dbReference type="InterPro" id="IPR049567">
    <property type="entry name" value="WDR59-like"/>
</dbReference>
<feature type="domain" description="LysM" evidence="5">
    <location>
        <begin position="731"/>
        <end position="774"/>
    </location>
</feature>
<dbReference type="GO" id="GO:0034198">
    <property type="term" value="P:cellular response to amino acid starvation"/>
    <property type="evidence" value="ECO:0007669"/>
    <property type="project" value="TreeGrafter"/>
</dbReference>
<dbReference type="Pfam" id="PF07534">
    <property type="entry name" value="TLD"/>
    <property type="match status" value="1"/>
</dbReference>
<feature type="compositionally biased region" description="Low complexity" evidence="4">
    <location>
        <begin position="1226"/>
        <end position="1238"/>
    </location>
</feature>
<keyword evidence="8" id="KW-1185">Reference proteome</keyword>
<dbReference type="SUPFAM" id="SSF50978">
    <property type="entry name" value="WD40 repeat-like"/>
    <property type="match status" value="1"/>
</dbReference>
<evidence type="ECO:0000313" key="8">
    <source>
        <dbReference type="Proteomes" id="UP000695562"/>
    </source>
</evidence>
<dbReference type="GO" id="GO:0035591">
    <property type="term" value="F:signaling adaptor activity"/>
    <property type="evidence" value="ECO:0007669"/>
    <property type="project" value="TreeGrafter"/>
</dbReference>
<dbReference type="PROSITE" id="PS50082">
    <property type="entry name" value="WD_REPEATS_2"/>
    <property type="match status" value="2"/>
</dbReference>
<dbReference type="SMART" id="SM00584">
    <property type="entry name" value="TLDc"/>
    <property type="match status" value="1"/>
</dbReference>
<reference evidence="7" key="1">
    <citation type="submission" date="2020-01" db="EMBL/GenBank/DDBJ databases">
        <title>Development of genomics and gene disruption for Polysphondylium violaceum indicates a role for the polyketide synthase stlB in stalk morphogenesis.</title>
        <authorList>
            <person name="Narita B."/>
            <person name="Kawabe Y."/>
            <person name="Kin K."/>
            <person name="Saito T."/>
            <person name="Gibbs R."/>
            <person name="Kuspa A."/>
            <person name="Muzny D."/>
            <person name="Queller D."/>
            <person name="Richards S."/>
            <person name="Strassman J."/>
            <person name="Sucgang R."/>
            <person name="Worley K."/>
            <person name="Schaap P."/>
        </authorList>
    </citation>
    <scope>NUCLEOTIDE SEQUENCE</scope>
    <source>
        <strain evidence="7">QSvi11</strain>
    </source>
</reference>
<dbReference type="Gene3D" id="3.10.350.10">
    <property type="entry name" value="LysM domain"/>
    <property type="match status" value="1"/>
</dbReference>
<feature type="compositionally biased region" description="Polar residues" evidence="4">
    <location>
        <begin position="677"/>
        <end position="695"/>
    </location>
</feature>
<evidence type="ECO:0000256" key="4">
    <source>
        <dbReference type="SAM" id="MobiDB-lite"/>
    </source>
</evidence>
<dbReference type="PROSITE" id="PS50294">
    <property type="entry name" value="WD_REPEATS_REGION"/>
    <property type="match status" value="2"/>
</dbReference>
<evidence type="ECO:0000259" key="6">
    <source>
        <dbReference type="PROSITE" id="PS51886"/>
    </source>
</evidence>
<feature type="compositionally biased region" description="Low complexity" evidence="4">
    <location>
        <begin position="10"/>
        <end position="38"/>
    </location>
</feature>
<dbReference type="PANTHER" id="PTHR46170">
    <property type="entry name" value="GATOR COMPLEX PROTEIN WDR59"/>
    <property type="match status" value="1"/>
</dbReference>
<feature type="region of interest" description="Disordered" evidence="4">
    <location>
        <begin position="387"/>
        <end position="450"/>
    </location>
</feature>
<feature type="repeat" description="WD" evidence="3">
    <location>
        <begin position="161"/>
        <end position="203"/>
    </location>
</feature>
<dbReference type="PROSITE" id="PS00678">
    <property type="entry name" value="WD_REPEATS_1"/>
    <property type="match status" value="2"/>
</dbReference>
<proteinExistence type="predicted"/>
<dbReference type="InterPro" id="IPR001680">
    <property type="entry name" value="WD40_rpt"/>
</dbReference>
<feature type="region of interest" description="Disordered" evidence="4">
    <location>
        <begin position="582"/>
        <end position="702"/>
    </location>
</feature>
<evidence type="ECO:0008006" key="9">
    <source>
        <dbReference type="Google" id="ProtNLM"/>
    </source>
</evidence>
<organism evidence="7 8">
    <name type="scientific">Polysphondylium violaceum</name>
    <dbReference type="NCBI Taxonomy" id="133409"/>
    <lineage>
        <taxon>Eukaryota</taxon>
        <taxon>Amoebozoa</taxon>
        <taxon>Evosea</taxon>
        <taxon>Eumycetozoa</taxon>
        <taxon>Dictyostelia</taxon>
        <taxon>Dictyosteliales</taxon>
        <taxon>Dictyosteliaceae</taxon>
        <taxon>Polysphondylium</taxon>
    </lineage>
</organism>